<reference evidence="2" key="1">
    <citation type="journal article" date="2013" name="Nature">
        <title>Draft genome of the wheat A-genome progenitor Triticum urartu.</title>
        <authorList>
            <person name="Ling H.Q."/>
            <person name="Zhao S."/>
            <person name="Liu D."/>
            <person name="Wang J."/>
            <person name="Sun H."/>
            <person name="Zhang C."/>
            <person name="Fan H."/>
            <person name="Li D."/>
            <person name="Dong L."/>
            <person name="Tao Y."/>
            <person name="Gao C."/>
            <person name="Wu H."/>
            <person name="Li Y."/>
            <person name="Cui Y."/>
            <person name="Guo X."/>
            <person name="Zheng S."/>
            <person name="Wang B."/>
            <person name="Yu K."/>
            <person name="Liang Q."/>
            <person name="Yang W."/>
            <person name="Lou X."/>
            <person name="Chen J."/>
            <person name="Feng M."/>
            <person name="Jian J."/>
            <person name="Zhang X."/>
            <person name="Luo G."/>
            <person name="Jiang Y."/>
            <person name="Liu J."/>
            <person name="Wang Z."/>
            <person name="Sha Y."/>
            <person name="Zhang B."/>
            <person name="Wu H."/>
            <person name="Tang D."/>
            <person name="Shen Q."/>
            <person name="Xue P."/>
            <person name="Zou S."/>
            <person name="Wang X."/>
            <person name="Liu X."/>
            <person name="Wang F."/>
            <person name="Yang Y."/>
            <person name="An X."/>
            <person name="Dong Z."/>
            <person name="Zhang K."/>
            <person name="Zhang X."/>
            <person name="Luo M.C."/>
            <person name="Dvorak J."/>
            <person name="Tong Y."/>
            <person name="Wang J."/>
            <person name="Yang H."/>
            <person name="Li Z."/>
            <person name="Wang D."/>
            <person name="Zhang A."/>
            <person name="Wang J."/>
        </authorList>
    </citation>
    <scope>NUCLEOTIDE SEQUENCE</scope>
</reference>
<feature type="region of interest" description="Disordered" evidence="1">
    <location>
        <begin position="122"/>
        <end position="172"/>
    </location>
</feature>
<feature type="compositionally biased region" description="Basic and acidic residues" evidence="1">
    <location>
        <begin position="76"/>
        <end position="90"/>
    </location>
</feature>
<feature type="compositionally biased region" description="Gly residues" evidence="1">
    <location>
        <begin position="159"/>
        <end position="172"/>
    </location>
</feature>
<feature type="compositionally biased region" description="Basic residues" evidence="1">
    <location>
        <begin position="143"/>
        <end position="152"/>
    </location>
</feature>
<sequence>MVRVEHERRGFRSFARACGRDDAAGEDASDEEGSGWGCLRGKERSGCGLLAGNDWRRKSPAQVGRQRLQGAGGGHGTREGTGRRREEAAEGGRCSRSSSPRALGDRGVSLLSLPLWVTVQGIGREEGAGGRKNRRSSVSPGGARRKRRGKRGSARECGLGLGGGVGLGRPAQ</sequence>
<feature type="region of interest" description="Disordered" evidence="1">
    <location>
        <begin position="15"/>
        <end position="105"/>
    </location>
</feature>
<protein>
    <submittedName>
        <fullName evidence="2">Uncharacterized protein</fullName>
    </submittedName>
</protein>
<name>M8A445_TRIUA</name>
<organism evidence="2">
    <name type="scientific">Triticum urartu</name>
    <name type="common">Red wild einkorn</name>
    <name type="synonym">Crithodium urartu</name>
    <dbReference type="NCBI Taxonomy" id="4572"/>
    <lineage>
        <taxon>Eukaryota</taxon>
        <taxon>Viridiplantae</taxon>
        <taxon>Streptophyta</taxon>
        <taxon>Embryophyta</taxon>
        <taxon>Tracheophyta</taxon>
        <taxon>Spermatophyta</taxon>
        <taxon>Magnoliopsida</taxon>
        <taxon>Liliopsida</taxon>
        <taxon>Poales</taxon>
        <taxon>Poaceae</taxon>
        <taxon>BOP clade</taxon>
        <taxon>Pooideae</taxon>
        <taxon>Triticodae</taxon>
        <taxon>Triticeae</taxon>
        <taxon>Triticinae</taxon>
        <taxon>Triticum</taxon>
    </lineage>
</organism>
<dbReference type="EMBL" id="KD027592">
    <property type="protein sequence ID" value="EMS66766.1"/>
    <property type="molecule type" value="Genomic_DNA"/>
</dbReference>
<dbReference type="AlphaFoldDB" id="M8A445"/>
<accession>M8A445</accession>
<feature type="compositionally biased region" description="Acidic residues" evidence="1">
    <location>
        <begin position="24"/>
        <end position="33"/>
    </location>
</feature>
<proteinExistence type="predicted"/>
<evidence type="ECO:0000313" key="2">
    <source>
        <dbReference type="EMBL" id="EMS66766.1"/>
    </source>
</evidence>
<evidence type="ECO:0000256" key="1">
    <source>
        <dbReference type="SAM" id="MobiDB-lite"/>
    </source>
</evidence>
<gene>
    <name evidence="2" type="ORF">TRIUR3_27069</name>
</gene>